<dbReference type="FunFam" id="3.40.50.261:FF:000001">
    <property type="entry name" value="Succinate--CoA ligase [ADP-forming] subunit beta"/>
    <property type="match status" value="1"/>
</dbReference>
<comment type="similarity">
    <text evidence="1 7">Belongs to the succinate/malate CoA ligase beta subunit family.</text>
</comment>
<dbReference type="SUPFAM" id="SSF56059">
    <property type="entry name" value="Glutathione synthetase ATP-binding domain-like"/>
    <property type="match status" value="1"/>
</dbReference>
<dbReference type="Proteomes" id="UP000323632">
    <property type="component" value="Unassembled WGS sequence"/>
</dbReference>
<keyword evidence="4 7" id="KW-0479">Metal-binding</keyword>
<feature type="binding site" evidence="7">
    <location>
        <begin position="57"/>
        <end position="59"/>
    </location>
    <ligand>
        <name>ATP</name>
        <dbReference type="ChEBI" id="CHEBI:30616"/>
    </ligand>
</feature>
<dbReference type="PIRSF" id="PIRSF001554">
    <property type="entry name" value="SucCS_beta"/>
    <property type="match status" value="1"/>
</dbReference>
<dbReference type="Gene3D" id="3.30.1490.20">
    <property type="entry name" value="ATP-grasp fold, A domain"/>
    <property type="match status" value="1"/>
</dbReference>
<dbReference type="Gene3D" id="3.40.50.261">
    <property type="entry name" value="Succinyl-CoA synthetase domains"/>
    <property type="match status" value="1"/>
</dbReference>
<comment type="caution">
    <text evidence="10">The sequence shown here is derived from an EMBL/GenBank/DDBJ whole genome shotgun (WGS) entry which is preliminary data.</text>
</comment>
<dbReference type="GO" id="GO:0004776">
    <property type="term" value="F:succinate-CoA ligase (GDP-forming) activity"/>
    <property type="evidence" value="ECO:0007669"/>
    <property type="project" value="RHEA"/>
</dbReference>
<dbReference type="FunFam" id="3.30.1490.20:FF:000002">
    <property type="entry name" value="Succinate--CoA ligase [ADP-forming] subunit beta"/>
    <property type="match status" value="1"/>
</dbReference>
<dbReference type="EC" id="6.2.1.5" evidence="7"/>
<dbReference type="GO" id="GO:0006099">
    <property type="term" value="P:tricarboxylic acid cycle"/>
    <property type="evidence" value="ECO:0007669"/>
    <property type="project" value="UniProtKB-UniRule"/>
</dbReference>
<dbReference type="SUPFAM" id="SSF52210">
    <property type="entry name" value="Succinyl-CoA synthetase domains"/>
    <property type="match status" value="1"/>
</dbReference>
<dbReference type="GO" id="GO:0004775">
    <property type="term" value="F:succinate-CoA ligase (ADP-forming) activity"/>
    <property type="evidence" value="ECO:0007669"/>
    <property type="project" value="UniProtKB-UniRule"/>
</dbReference>
<dbReference type="InterPro" id="IPR013650">
    <property type="entry name" value="ATP-grasp_succ-CoA_synth-type"/>
</dbReference>
<evidence type="ECO:0000256" key="7">
    <source>
        <dbReference type="HAMAP-Rule" id="MF_00558"/>
    </source>
</evidence>
<comment type="subunit">
    <text evidence="7">Heterotetramer of two alpha and two beta subunits.</text>
</comment>
<evidence type="ECO:0000313" key="10">
    <source>
        <dbReference type="EMBL" id="KAA5536278.1"/>
    </source>
</evidence>
<dbReference type="Gene3D" id="3.30.470.20">
    <property type="entry name" value="ATP-grasp fold, B domain"/>
    <property type="match status" value="1"/>
</dbReference>
<keyword evidence="2 7" id="KW-0816">Tricarboxylic acid cycle</keyword>
<evidence type="ECO:0000256" key="6">
    <source>
        <dbReference type="ARBA" id="ARBA00022842"/>
    </source>
</evidence>
<keyword evidence="7 8" id="KW-0067">ATP-binding</keyword>
<evidence type="ECO:0000256" key="8">
    <source>
        <dbReference type="PROSITE-ProRule" id="PRU00409"/>
    </source>
</evidence>
<dbReference type="PANTHER" id="PTHR11815:SF10">
    <property type="entry name" value="SUCCINATE--COA LIGASE [GDP-FORMING] SUBUNIT BETA, MITOCHONDRIAL"/>
    <property type="match status" value="1"/>
</dbReference>
<comment type="function">
    <text evidence="7">Succinyl-CoA synthetase functions in the citric acid cycle (TCA), coupling the hydrolysis of succinyl-CoA to the synthesis of either ATP or GTP and thus represents the only step of substrate-level phosphorylation in the TCA. The beta subunit provides nucleotide specificity of the enzyme and binds the substrate succinate, while the binding sites for coenzyme A and phosphate are found in the alpha subunit.</text>
</comment>
<protein>
    <recommendedName>
        <fullName evidence="7">Succinate--CoA ligase [ADP-forming] subunit beta</fullName>
        <ecNumber evidence="7">6.2.1.5</ecNumber>
    </recommendedName>
    <alternativeName>
        <fullName evidence="7">Succinyl-CoA synthetase subunit beta</fullName>
        <shortName evidence="7">SCS-beta</shortName>
    </alternativeName>
</protein>
<dbReference type="UniPathway" id="UPA00223">
    <property type="reaction ID" value="UER00999"/>
</dbReference>
<dbReference type="RefSeq" id="WP_150030851.1">
    <property type="nucleotide sequence ID" value="NZ_VWSH01000001.1"/>
</dbReference>
<dbReference type="FunFam" id="3.30.470.20:FF:000002">
    <property type="entry name" value="Succinate--CoA ligase [ADP-forming] subunit beta"/>
    <property type="match status" value="1"/>
</dbReference>
<dbReference type="GO" id="GO:0005524">
    <property type="term" value="F:ATP binding"/>
    <property type="evidence" value="ECO:0007669"/>
    <property type="project" value="UniProtKB-UniRule"/>
</dbReference>
<feature type="binding site" evidence="7">
    <location>
        <position position="230"/>
    </location>
    <ligand>
        <name>Mg(2+)</name>
        <dbReference type="ChEBI" id="CHEBI:18420"/>
    </ligand>
</feature>
<feature type="binding site" evidence="7">
    <location>
        <position position="216"/>
    </location>
    <ligand>
        <name>Mg(2+)</name>
        <dbReference type="ChEBI" id="CHEBI:18420"/>
    </ligand>
</feature>
<evidence type="ECO:0000256" key="1">
    <source>
        <dbReference type="ARBA" id="ARBA00009182"/>
    </source>
</evidence>
<dbReference type="GO" id="GO:0042709">
    <property type="term" value="C:succinate-CoA ligase complex"/>
    <property type="evidence" value="ECO:0007669"/>
    <property type="project" value="TreeGrafter"/>
</dbReference>
<feature type="binding site" evidence="7">
    <location>
        <position position="281"/>
    </location>
    <ligand>
        <name>substrate</name>
        <note>ligand shared with subunit alpha</note>
    </ligand>
</feature>
<keyword evidence="3 7" id="KW-0436">Ligase</keyword>
<dbReference type="PANTHER" id="PTHR11815">
    <property type="entry name" value="SUCCINYL-COA SYNTHETASE BETA CHAIN"/>
    <property type="match status" value="1"/>
</dbReference>
<reference evidence="10 11" key="1">
    <citation type="submission" date="2019-09" db="EMBL/GenBank/DDBJ databases">
        <title>Genome sequence and assembly of Taibaiella sp.</title>
        <authorList>
            <person name="Chhetri G."/>
        </authorList>
    </citation>
    <scope>NUCLEOTIDE SEQUENCE [LARGE SCALE GENOMIC DNA]</scope>
    <source>
        <strain evidence="10 11">KVB11</strain>
    </source>
</reference>
<dbReference type="NCBIfam" id="NF001913">
    <property type="entry name" value="PRK00696.1"/>
    <property type="match status" value="1"/>
</dbReference>
<accession>A0A5M6CM32</accession>
<feature type="binding site" evidence="7">
    <location>
        <position position="124"/>
    </location>
    <ligand>
        <name>ATP</name>
        <dbReference type="ChEBI" id="CHEBI:30616"/>
    </ligand>
</feature>
<dbReference type="InterPro" id="IPR017866">
    <property type="entry name" value="Succ-CoA_synthase_bsu_CS"/>
</dbReference>
<sequence>MNLHEYQAKELLKQYNVPTQEGIAVHNVDEAVNAYKQIAVDTGSKFVVVKAQIHAGGRGKGTLKEVPSQHGVQVVKSAEDVETVAKNLLGNTLVTIQTGEAGKKVSKILIAQDMYYDGPSERKEFYMSVLMDRAKKQNVIMYSTEGGMDIEDVAHNTPELIFKEWVKPGYSLQGFQARNIAFNLGLSGEAHKNMVKFVTNLYNAYVGLDCEMLEINPLFKSADDKIIAVDCKMGLDDNALMRHKNLVDLRDKTEEDPTEVEAGEHNLNYVKLDGNVGCMVNGAGLAMATMDMIKLAGGEPANFLDVGGTANAQTVEAGFRIIMKDPNVKAILINIFGGIVRCDRVAAGVIEAYKNMGTINIPIIVRLQGTNAEEAKKLIEGSGLQVQSATLLSEAADLVQKALNN</sequence>
<feature type="binding site" evidence="7">
    <location>
        <position position="114"/>
    </location>
    <ligand>
        <name>ATP</name>
        <dbReference type="ChEBI" id="CHEBI:30616"/>
    </ligand>
</feature>
<dbReference type="EMBL" id="VWSH01000001">
    <property type="protein sequence ID" value="KAA5536278.1"/>
    <property type="molecule type" value="Genomic_DNA"/>
</dbReference>
<keyword evidence="6 7" id="KW-0460">Magnesium</keyword>
<name>A0A5M6CM32_9BACT</name>
<keyword evidence="11" id="KW-1185">Reference proteome</keyword>
<comment type="caution">
    <text evidence="7">Lacks conserved residue(s) required for the propagation of feature annotation.</text>
</comment>
<dbReference type="InterPro" id="IPR016102">
    <property type="entry name" value="Succinyl-CoA_synth-like"/>
</dbReference>
<dbReference type="InterPro" id="IPR013815">
    <property type="entry name" value="ATP_grasp_subdomain_1"/>
</dbReference>
<dbReference type="Pfam" id="PF00549">
    <property type="entry name" value="Ligase_CoA"/>
    <property type="match status" value="1"/>
</dbReference>
<dbReference type="PROSITE" id="PS50975">
    <property type="entry name" value="ATP_GRASP"/>
    <property type="match status" value="1"/>
</dbReference>
<dbReference type="HAMAP" id="MF_00558">
    <property type="entry name" value="Succ_CoA_beta"/>
    <property type="match status" value="1"/>
</dbReference>
<evidence type="ECO:0000256" key="2">
    <source>
        <dbReference type="ARBA" id="ARBA00022532"/>
    </source>
</evidence>
<evidence type="ECO:0000256" key="4">
    <source>
        <dbReference type="ARBA" id="ARBA00022723"/>
    </source>
</evidence>
<evidence type="ECO:0000313" key="11">
    <source>
        <dbReference type="Proteomes" id="UP000323632"/>
    </source>
</evidence>
<comment type="pathway">
    <text evidence="7">Carbohydrate metabolism; tricarboxylic acid cycle; succinate from succinyl-CoA (ligase route): step 1/1.</text>
</comment>
<organism evidence="10 11">
    <name type="scientific">Taibaiella lutea</name>
    <dbReference type="NCBI Taxonomy" id="2608001"/>
    <lineage>
        <taxon>Bacteria</taxon>
        <taxon>Pseudomonadati</taxon>
        <taxon>Bacteroidota</taxon>
        <taxon>Chitinophagia</taxon>
        <taxon>Chitinophagales</taxon>
        <taxon>Chitinophagaceae</taxon>
        <taxon>Taibaiella</taxon>
    </lineage>
</organism>
<dbReference type="GO" id="GO:0006104">
    <property type="term" value="P:succinyl-CoA metabolic process"/>
    <property type="evidence" value="ECO:0007669"/>
    <property type="project" value="TreeGrafter"/>
</dbReference>
<comment type="catalytic activity">
    <reaction evidence="7">
        <text>succinate + ATP + CoA = succinyl-CoA + ADP + phosphate</text>
        <dbReference type="Rhea" id="RHEA:17661"/>
        <dbReference type="ChEBI" id="CHEBI:30031"/>
        <dbReference type="ChEBI" id="CHEBI:30616"/>
        <dbReference type="ChEBI" id="CHEBI:43474"/>
        <dbReference type="ChEBI" id="CHEBI:57287"/>
        <dbReference type="ChEBI" id="CHEBI:57292"/>
        <dbReference type="ChEBI" id="CHEBI:456216"/>
        <dbReference type="EC" id="6.2.1.5"/>
    </reaction>
</comment>
<feature type="binding site" evidence="7">
    <location>
        <begin position="338"/>
        <end position="340"/>
    </location>
    <ligand>
        <name>substrate</name>
        <note>ligand shared with subunit alpha</note>
    </ligand>
</feature>
<dbReference type="InterPro" id="IPR011761">
    <property type="entry name" value="ATP-grasp"/>
</dbReference>
<evidence type="ECO:0000259" key="9">
    <source>
        <dbReference type="PROSITE" id="PS50975"/>
    </source>
</evidence>
<comment type="cofactor">
    <cofactor evidence="7">
        <name>Mg(2+)</name>
        <dbReference type="ChEBI" id="CHEBI:18420"/>
    </cofactor>
    <text evidence="7">Binds 1 Mg(2+) ion per subunit.</text>
</comment>
<feature type="domain" description="ATP-grasp" evidence="9">
    <location>
        <begin position="9"/>
        <end position="59"/>
    </location>
</feature>
<evidence type="ECO:0000256" key="5">
    <source>
        <dbReference type="ARBA" id="ARBA00022741"/>
    </source>
</evidence>
<dbReference type="NCBIfam" id="TIGR01016">
    <property type="entry name" value="sucCoAbeta"/>
    <property type="match status" value="1"/>
</dbReference>
<feature type="binding site" evidence="7">
    <location>
        <position position="50"/>
    </location>
    <ligand>
        <name>ATP</name>
        <dbReference type="ChEBI" id="CHEBI:30616"/>
    </ligand>
</feature>
<dbReference type="GO" id="GO:0005829">
    <property type="term" value="C:cytosol"/>
    <property type="evidence" value="ECO:0007669"/>
    <property type="project" value="TreeGrafter"/>
</dbReference>
<gene>
    <name evidence="7 10" type="primary">sucC</name>
    <name evidence="10" type="ORF">F0919_01015</name>
</gene>
<keyword evidence="5 7" id="KW-0547">Nucleotide-binding</keyword>
<dbReference type="AlphaFoldDB" id="A0A5M6CM32"/>
<dbReference type="InterPro" id="IPR005811">
    <property type="entry name" value="SUCC_ACL_C"/>
</dbReference>
<proteinExistence type="inferred from homology"/>
<comment type="catalytic activity">
    <reaction evidence="7">
        <text>GTP + succinate + CoA = succinyl-CoA + GDP + phosphate</text>
        <dbReference type="Rhea" id="RHEA:22120"/>
        <dbReference type="ChEBI" id="CHEBI:30031"/>
        <dbReference type="ChEBI" id="CHEBI:37565"/>
        <dbReference type="ChEBI" id="CHEBI:43474"/>
        <dbReference type="ChEBI" id="CHEBI:57287"/>
        <dbReference type="ChEBI" id="CHEBI:57292"/>
        <dbReference type="ChEBI" id="CHEBI:58189"/>
    </reaction>
</comment>
<dbReference type="PROSITE" id="PS01217">
    <property type="entry name" value="SUCCINYL_COA_LIG_3"/>
    <property type="match status" value="1"/>
</dbReference>
<dbReference type="InterPro" id="IPR005809">
    <property type="entry name" value="Succ_CoA_ligase-like_bsu"/>
</dbReference>
<dbReference type="Pfam" id="PF08442">
    <property type="entry name" value="ATP-grasp_2"/>
    <property type="match status" value="1"/>
</dbReference>
<evidence type="ECO:0000256" key="3">
    <source>
        <dbReference type="ARBA" id="ARBA00022598"/>
    </source>
</evidence>
<dbReference type="GO" id="GO:0000287">
    <property type="term" value="F:magnesium ion binding"/>
    <property type="evidence" value="ECO:0007669"/>
    <property type="project" value="UniProtKB-UniRule"/>
</dbReference>